<evidence type="ECO:0000256" key="1">
    <source>
        <dbReference type="ARBA" id="ARBA00022806"/>
    </source>
</evidence>
<evidence type="ECO:0000313" key="6">
    <source>
        <dbReference type="Proteomes" id="UP000195602"/>
    </source>
</evidence>
<feature type="domain" description="DNA2/NAM7 helicase helicase" evidence="3">
    <location>
        <begin position="661"/>
        <end position="758"/>
    </location>
</feature>
<evidence type="ECO:0000313" key="5">
    <source>
        <dbReference type="EMBL" id="OVF08495.1"/>
    </source>
</evidence>
<dbReference type="KEGG" id="clus:A9F13_08g02013"/>
<feature type="compositionally biased region" description="Polar residues" evidence="2">
    <location>
        <begin position="219"/>
        <end position="237"/>
    </location>
</feature>
<feature type="compositionally biased region" description="Basic and acidic residues" evidence="2">
    <location>
        <begin position="425"/>
        <end position="434"/>
    </location>
</feature>
<feature type="domain" description="DNA2/NAM7 helicase-like C-terminal" evidence="4">
    <location>
        <begin position="873"/>
        <end position="1096"/>
    </location>
</feature>
<dbReference type="InterPro" id="IPR041679">
    <property type="entry name" value="DNA2/NAM7-like_C"/>
</dbReference>
<protein>
    <submittedName>
        <fullName evidence="5">ATP-dependent RNA helicase</fullName>
    </submittedName>
</protein>
<dbReference type="Pfam" id="PF13086">
    <property type="entry name" value="AAA_11"/>
    <property type="match status" value="2"/>
</dbReference>
<accession>A0AA91T200</accession>
<reference evidence="5 6" key="1">
    <citation type="submission" date="2017-04" db="EMBL/GenBank/DDBJ databases">
        <title>Draft genome of the yeast Clavispora lusitaniae type strain CBS 6936.</title>
        <authorList>
            <person name="Durrens P."/>
            <person name="Klopp C."/>
            <person name="Biteau N."/>
            <person name="Fitton-Ouhabi V."/>
            <person name="Dementhon K."/>
            <person name="Accoceberry I."/>
            <person name="Sherman D.J."/>
            <person name="Noel T."/>
        </authorList>
    </citation>
    <scope>NUCLEOTIDE SEQUENCE [LARGE SCALE GENOMIC DNA]</scope>
    <source>
        <strain evidence="5 6">CBS 6936</strain>
    </source>
</reference>
<proteinExistence type="predicted"/>
<dbReference type="AlphaFoldDB" id="A0AA91T200"/>
<dbReference type="PANTHER" id="PTHR10887">
    <property type="entry name" value="DNA2/NAM7 HELICASE FAMILY"/>
    <property type="match status" value="1"/>
</dbReference>
<dbReference type="Proteomes" id="UP000195602">
    <property type="component" value="Unassembled WGS sequence"/>
</dbReference>
<keyword evidence="1 5" id="KW-0378">Hydrolase</keyword>
<keyword evidence="1 5" id="KW-0547">Nucleotide-binding</keyword>
<dbReference type="SUPFAM" id="SSF52540">
    <property type="entry name" value="P-loop containing nucleoside triphosphate hydrolases"/>
    <property type="match status" value="1"/>
</dbReference>
<gene>
    <name evidence="5" type="ORF">A9F13_08g02013</name>
</gene>
<dbReference type="InterPro" id="IPR041677">
    <property type="entry name" value="DNA2/NAM7_AAA_11"/>
</dbReference>
<dbReference type="Gene3D" id="3.40.50.300">
    <property type="entry name" value="P-loop containing nucleotide triphosphate hydrolases"/>
    <property type="match status" value="2"/>
</dbReference>
<dbReference type="InterPro" id="IPR047187">
    <property type="entry name" value="SF1_C_Upf1"/>
</dbReference>
<dbReference type="InterPro" id="IPR027417">
    <property type="entry name" value="P-loop_NTPase"/>
</dbReference>
<keyword evidence="1 5" id="KW-0347">Helicase</keyword>
<feature type="compositionally biased region" description="Low complexity" evidence="2">
    <location>
        <begin position="376"/>
        <end position="392"/>
    </location>
</feature>
<dbReference type="Pfam" id="PF13087">
    <property type="entry name" value="AAA_12"/>
    <property type="match status" value="1"/>
</dbReference>
<name>A0AA91T200_CLALS</name>
<evidence type="ECO:0000259" key="3">
    <source>
        <dbReference type="Pfam" id="PF13086"/>
    </source>
</evidence>
<dbReference type="GO" id="GO:0003678">
    <property type="term" value="F:DNA helicase activity"/>
    <property type="evidence" value="ECO:0007669"/>
    <property type="project" value="UniProtKB-ARBA"/>
</dbReference>
<feature type="compositionally biased region" description="Basic and acidic residues" evidence="2">
    <location>
        <begin position="176"/>
        <end position="201"/>
    </location>
</feature>
<dbReference type="GO" id="GO:0000184">
    <property type="term" value="P:nuclear-transcribed mRNA catabolic process, nonsense-mediated decay"/>
    <property type="evidence" value="ECO:0007669"/>
    <property type="project" value="TreeGrafter"/>
</dbReference>
<dbReference type="EMBL" id="LYUB02000008">
    <property type="protein sequence ID" value="OVF08495.1"/>
    <property type="molecule type" value="Genomic_DNA"/>
</dbReference>
<dbReference type="GO" id="GO:0005737">
    <property type="term" value="C:cytoplasm"/>
    <property type="evidence" value="ECO:0007669"/>
    <property type="project" value="TreeGrafter"/>
</dbReference>
<feature type="compositionally biased region" description="Basic and acidic residues" evidence="2">
    <location>
        <begin position="248"/>
        <end position="343"/>
    </location>
</feature>
<evidence type="ECO:0000256" key="2">
    <source>
        <dbReference type="SAM" id="MobiDB-lite"/>
    </source>
</evidence>
<dbReference type="InterPro" id="IPR045055">
    <property type="entry name" value="DNA2/NAM7-like"/>
</dbReference>
<organism evidence="5 6">
    <name type="scientific">Clavispora lusitaniae</name>
    <name type="common">Candida lusitaniae</name>
    <dbReference type="NCBI Taxonomy" id="36911"/>
    <lineage>
        <taxon>Eukaryota</taxon>
        <taxon>Fungi</taxon>
        <taxon>Dikarya</taxon>
        <taxon>Ascomycota</taxon>
        <taxon>Saccharomycotina</taxon>
        <taxon>Pichiomycetes</taxon>
        <taxon>Metschnikowiaceae</taxon>
        <taxon>Clavispora</taxon>
    </lineage>
</organism>
<comment type="caution">
    <text evidence="5">The sequence shown here is derived from an EMBL/GenBank/DDBJ whole genome shotgun (WGS) entry which is preliminary data.</text>
</comment>
<dbReference type="CDD" id="cd18808">
    <property type="entry name" value="SF1_C_Upf1"/>
    <property type="match status" value="1"/>
</dbReference>
<feature type="domain" description="DNA2/NAM7 helicase helicase" evidence="3">
    <location>
        <begin position="774"/>
        <end position="865"/>
    </location>
</feature>
<dbReference type="PANTHER" id="PTHR10887:SF317">
    <property type="entry name" value="ATP-DEPENDENT RNA HELICASE ECM32-RELATED"/>
    <property type="match status" value="1"/>
</dbReference>
<dbReference type="FunFam" id="3.40.50.300:FF:002019">
    <property type="entry name" value="DNA helicase I"/>
    <property type="match status" value="1"/>
</dbReference>
<sequence length="1128" mass="126474">MTYTCQTCSLTSEELGKHLSQTRHKKVKYDPLDEIVECEECGNDNIHLIHLLRFGLSDMALLCSDCIKGPHESASAEYTLNNGSLLVKLPQYYTFRDIECKACHKETSLFVGREGDKVILYCSSCLEKHQNEHRNVRFISEDDDKFLSVLLGITEHVPKTSRKHNKRKVGRKGGRAKRESSKPEDPEAAQRRAHYENKKATEAALKSGKTIKAVGSGGSTPVVSKTSTPAVSRSSTPKPVANGTKKSGKSELSGKRDANVGRAEPKRKETPKGKSKDGKAKEKAKEEPKEKLNEKPKEKPKEKPRDSKPSEKSKTGKTKDAKPAPKSENGKSKDKSKGDKSLKDIPNGKPRDKSDSKTGTASLKGKKSLDSDKKSLSTGSPETPSTDTSKVSKASKKKAETEKRTNEKSQKPDKAPPKNPPQTQKGKESSENSKESTPVLKLPPGIKKYEPSSKPKLTFDSMNEYFNEMCYNLFLEEKASLSTSSNTILTANEFELEWYADQDKKHKQFKFSIVMTPEFMDRFVSKKMQALKKMPFSVNQSVFLILGDDIPWYGNIVLCEVEKPKEPKGKKGFKKGRRPGPSSKTDTLDVIVELYSWNNMPLPLTVDASLLRILPVSIPVSRVFLAMSRIENPKFIDMILGKKPIKQIVFKNFLKFTKDTFNDSQKVAIQSVLNNSITVLQGPPGTGKTSTIYEIILQLLENLNTFPILVVAASNIAIDNIAEKLLPKHEKSILRIVSNEKEPEYNREHPLSSICLHHKVFDGLPLHFQETIREMRRPGSSISQNQYKKLLTAQIDYTNKLISSARVIFTTTVVAGGNQLKPVQKMPVVIMDEATQSSEPTTLIPLSMPGVEKFVFVGDQKQLSSFSQVPNLSLSLFERILLNGSYKTPHMLDTQYRMHPAISAFPRKKFYGGLLKDGITAADRTKPNIPANPVLFWDTCGKAREGTVRARFREDNGLTYANRGEIDYVEKVLTALIYEKGIERKDIGVITPYRGQRDMMSSTLVKNDMINPEKVEVQIEVDRDDFFNESKPITIHMVSDIMIASIDAFQGREKDFLVMSCVRSNEQNKIGFLNDARRMNVALTRAKYGLILIGDMECLSRSDPLWNEYIETLKANNCILTGDNFNYS</sequence>
<evidence type="ECO:0000259" key="4">
    <source>
        <dbReference type="Pfam" id="PF13087"/>
    </source>
</evidence>
<keyword evidence="1 5" id="KW-0067">ATP-binding</keyword>
<dbReference type="GO" id="GO:0003724">
    <property type="term" value="F:RNA helicase activity"/>
    <property type="evidence" value="ECO:0007669"/>
    <property type="project" value="TreeGrafter"/>
</dbReference>
<feature type="compositionally biased region" description="Basic and acidic residues" evidence="2">
    <location>
        <begin position="397"/>
        <end position="416"/>
    </location>
</feature>
<feature type="compositionally biased region" description="Basic residues" evidence="2">
    <location>
        <begin position="159"/>
        <end position="175"/>
    </location>
</feature>
<feature type="region of interest" description="Disordered" evidence="2">
    <location>
        <begin position="158"/>
        <end position="448"/>
    </location>
</feature>